<evidence type="ECO:0000313" key="14">
    <source>
        <dbReference type="Proteomes" id="UP000324209"/>
    </source>
</evidence>
<evidence type="ECO:0000256" key="10">
    <source>
        <dbReference type="ARBA" id="ARBA00022884"/>
    </source>
</evidence>
<dbReference type="GO" id="GO:0046872">
    <property type="term" value="F:metal ion binding"/>
    <property type="evidence" value="ECO:0007669"/>
    <property type="project" value="UniProtKB-KW"/>
</dbReference>
<dbReference type="InterPro" id="IPR025156">
    <property type="entry name" value="RNase_M5_C"/>
</dbReference>
<name>A0A5C1QRP6_9SPIO</name>
<dbReference type="SMART" id="SM00493">
    <property type="entry name" value="TOPRIM"/>
    <property type="match status" value="1"/>
</dbReference>
<reference evidence="13 14" key="1">
    <citation type="submission" date="2019-02" db="EMBL/GenBank/DDBJ databases">
        <title>Complete Genome Sequence and Methylome Analysis of free living Spirochaetas.</title>
        <authorList>
            <person name="Fomenkov A."/>
            <person name="Dubinina G."/>
            <person name="Leshcheva N."/>
            <person name="Mikheeva N."/>
            <person name="Grabovich M."/>
            <person name="Vincze T."/>
            <person name="Roberts R.J."/>
        </authorList>
    </citation>
    <scope>NUCLEOTIDE SEQUENCE [LARGE SCALE GENOMIC DNA]</scope>
    <source>
        <strain evidence="13 14">K2</strain>
    </source>
</reference>
<evidence type="ECO:0000256" key="9">
    <source>
        <dbReference type="ARBA" id="ARBA00022842"/>
    </source>
</evidence>
<dbReference type="GO" id="GO:0006364">
    <property type="term" value="P:rRNA processing"/>
    <property type="evidence" value="ECO:0007669"/>
    <property type="project" value="UniProtKB-UniRule"/>
</dbReference>
<feature type="domain" description="Toprim" evidence="12">
    <location>
        <begin position="3"/>
        <end position="87"/>
    </location>
</feature>
<proteinExistence type="inferred from homology"/>
<dbReference type="PANTHER" id="PTHR39156:SF1">
    <property type="entry name" value="RIBONUCLEASE M5"/>
    <property type="match status" value="1"/>
</dbReference>
<keyword evidence="3" id="KW-0698">rRNA processing</keyword>
<dbReference type="Proteomes" id="UP000324209">
    <property type="component" value="Chromosome"/>
</dbReference>
<keyword evidence="4" id="KW-0540">Nuclease</keyword>
<dbReference type="Gene3D" id="3.40.1360.10">
    <property type="match status" value="1"/>
</dbReference>
<dbReference type="PANTHER" id="PTHR39156">
    <property type="entry name" value="RIBONUCLEASE M5"/>
    <property type="match status" value="1"/>
</dbReference>
<dbReference type="Pfam" id="PF13331">
    <property type="entry name" value="DUF4093"/>
    <property type="match status" value="1"/>
</dbReference>
<evidence type="ECO:0000256" key="4">
    <source>
        <dbReference type="ARBA" id="ARBA00022722"/>
    </source>
</evidence>
<keyword evidence="1" id="KW-0963">Cytoplasm</keyword>
<keyword evidence="10" id="KW-0694">RNA-binding</keyword>
<dbReference type="InterPro" id="IPR004466">
    <property type="entry name" value="RNase_M5"/>
</dbReference>
<dbReference type="GO" id="GO:0043822">
    <property type="term" value="F:ribonuclease M5 activity"/>
    <property type="evidence" value="ECO:0007669"/>
    <property type="project" value="UniProtKB-UniRule"/>
</dbReference>
<dbReference type="NCBIfam" id="TIGR00334">
    <property type="entry name" value="5S_RNA_mat_M5"/>
    <property type="match status" value="1"/>
</dbReference>
<evidence type="ECO:0000256" key="1">
    <source>
        <dbReference type="ARBA" id="ARBA00022490"/>
    </source>
</evidence>
<dbReference type="AlphaFoldDB" id="A0A5C1QRP6"/>
<evidence type="ECO:0000256" key="11">
    <source>
        <dbReference type="NCBIfam" id="TIGR00334"/>
    </source>
</evidence>
<keyword evidence="14" id="KW-1185">Reference proteome</keyword>
<dbReference type="EMBL" id="CP036150">
    <property type="protein sequence ID" value="QEN09889.1"/>
    <property type="molecule type" value="Genomic_DNA"/>
</dbReference>
<dbReference type="KEGG" id="ock:EXM22_08330"/>
<dbReference type="InterPro" id="IPR006171">
    <property type="entry name" value="TOPRIM_dom"/>
</dbReference>
<evidence type="ECO:0000259" key="12">
    <source>
        <dbReference type="PROSITE" id="PS50880"/>
    </source>
</evidence>
<organism evidence="13 14">
    <name type="scientific">Oceanispirochaeta crateris</name>
    <dbReference type="NCBI Taxonomy" id="2518645"/>
    <lineage>
        <taxon>Bacteria</taxon>
        <taxon>Pseudomonadati</taxon>
        <taxon>Spirochaetota</taxon>
        <taxon>Spirochaetia</taxon>
        <taxon>Spirochaetales</taxon>
        <taxon>Spirochaetaceae</taxon>
        <taxon>Oceanispirochaeta</taxon>
    </lineage>
</organism>
<evidence type="ECO:0000256" key="6">
    <source>
        <dbReference type="ARBA" id="ARBA00022730"/>
    </source>
</evidence>
<gene>
    <name evidence="13" type="primary">rnmV</name>
    <name evidence="13" type="ORF">EXM22_08330</name>
</gene>
<evidence type="ECO:0000256" key="3">
    <source>
        <dbReference type="ARBA" id="ARBA00022552"/>
    </source>
</evidence>
<keyword evidence="7" id="KW-0255">Endonuclease</keyword>
<evidence type="ECO:0000256" key="7">
    <source>
        <dbReference type="ARBA" id="ARBA00022759"/>
    </source>
</evidence>
<accession>A0A5C1QRP6</accession>
<evidence type="ECO:0000256" key="2">
    <source>
        <dbReference type="ARBA" id="ARBA00022517"/>
    </source>
</evidence>
<keyword evidence="6" id="KW-0699">rRNA-binding</keyword>
<evidence type="ECO:0000256" key="8">
    <source>
        <dbReference type="ARBA" id="ARBA00022801"/>
    </source>
</evidence>
<dbReference type="GO" id="GO:0019843">
    <property type="term" value="F:rRNA binding"/>
    <property type="evidence" value="ECO:0007669"/>
    <property type="project" value="UniProtKB-KW"/>
</dbReference>
<evidence type="ECO:0000256" key="5">
    <source>
        <dbReference type="ARBA" id="ARBA00022723"/>
    </source>
</evidence>
<keyword evidence="5" id="KW-0479">Metal-binding</keyword>
<dbReference type="HAMAP" id="MF_01469">
    <property type="entry name" value="RNase_M5"/>
    <property type="match status" value="1"/>
</dbReference>
<dbReference type="PROSITE" id="PS50880">
    <property type="entry name" value="TOPRIM"/>
    <property type="match status" value="1"/>
</dbReference>
<keyword evidence="2" id="KW-0690">Ribosome biogenesis</keyword>
<sequence>MIQELIVVEGVDDVAAVKKAVQAEVLPVHGFAVKSKKTLDKIRFASERIGVIVLTDPDHAGRTIRETIEKAVPNVKHAYISRKEGTKKDNIGVENASSEAIIAALEKARFKLVENTQEFSLADMDSYGLSGASGSKERRQNLGQLLRIGYGNTKQFLARLNHFGISRDELEKALSQINKRV</sequence>
<dbReference type="SUPFAM" id="SSF110455">
    <property type="entry name" value="Toprim domain"/>
    <property type="match status" value="1"/>
</dbReference>
<dbReference type="OrthoDB" id="9791329at2"/>
<keyword evidence="8 13" id="KW-0378">Hydrolase</keyword>
<dbReference type="Pfam" id="PF01751">
    <property type="entry name" value="Toprim"/>
    <property type="match status" value="1"/>
</dbReference>
<evidence type="ECO:0000313" key="13">
    <source>
        <dbReference type="EMBL" id="QEN09889.1"/>
    </source>
</evidence>
<protein>
    <recommendedName>
        <fullName evidence="11">Ribonuclease M5</fullName>
        <ecNumber evidence="11">3.1.26.8</ecNumber>
    </recommendedName>
</protein>
<dbReference type="EC" id="3.1.26.8" evidence="11"/>
<keyword evidence="9" id="KW-0460">Magnesium</keyword>